<accession>V9SDI3</accession>
<evidence type="ECO:0000313" key="1">
    <source>
        <dbReference type="EMBL" id="AHC54953.1"/>
    </source>
</evidence>
<evidence type="ECO:0000313" key="2">
    <source>
        <dbReference type="Proteomes" id="UP000232615"/>
    </source>
</evidence>
<dbReference type="EMBL" id="KF483846">
    <property type="protein sequence ID" value="AHC54953.1"/>
    <property type="molecule type" value="Genomic_DNA"/>
</dbReference>
<protein>
    <submittedName>
        <fullName evidence="1">Uncharacterized protein</fullName>
    </submittedName>
</protein>
<keyword evidence="2" id="KW-1185">Reference proteome</keyword>
<gene>
    <name evidence="1" type="ORF">TNS_ORF235</name>
</gene>
<proteinExistence type="predicted"/>
<reference evidence="1 2" key="1">
    <citation type="journal article" date="2014" name="Arch. Virol.">
        <title>Complete genome sequence of Tunisvirus, a new member of the proposed family Marseilleviridae.</title>
        <authorList>
            <person name="Aherfi S."/>
            <person name="Boughalmi M."/>
            <person name="Pagnier I."/>
            <person name="Fournous G."/>
            <person name="La Scola B."/>
            <person name="Raoult D."/>
            <person name="Colson P."/>
        </authorList>
    </citation>
    <scope>NUCLEOTIDE SEQUENCE [LARGE SCALE GENOMIC DNA]</scope>
    <source>
        <strain evidence="1 2">U484</strain>
    </source>
</reference>
<organism evidence="1 2">
    <name type="scientific">Tunisvirus fontaine2</name>
    <dbReference type="NCBI Taxonomy" id="1421067"/>
    <lineage>
        <taxon>Viruses</taxon>
        <taxon>Varidnaviria</taxon>
        <taxon>Bamfordvirae</taxon>
        <taxon>Nucleocytoviricota</taxon>
        <taxon>Megaviricetes</taxon>
        <taxon>Pimascovirales</taxon>
        <taxon>Pimascovirales incertae sedis</taxon>
        <taxon>Marseilleviridae</taxon>
        <taxon>Losannavirus</taxon>
        <taxon>Losannavirus tunisense</taxon>
    </lineage>
</organism>
<name>V9SDI3_9VIRU</name>
<dbReference type="Proteomes" id="UP000232615">
    <property type="component" value="Segment"/>
</dbReference>
<sequence>MYESWLRENSEIILVLYSQLLTEINSSGLSKFVNYPELGDFAMFVYHNSA</sequence>